<name>A0A917JLK3_9GAMM</name>
<proteinExistence type="inferred from homology"/>
<protein>
    <recommendedName>
        <fullName evidence="5">Purine nucleoside phosphorylase</fullName>
        <ecNumber evidence="5">2.4.2.1</ecNumber>
    </recommendedName>
    <alternativeName>
        <fullName evidence="5">Inosine-guanosine phosphorylase</fullName>
    </alternativeName>
</protein>
<keyword evidence="4 5" id="KW-0808">Transferase</keyword>
<feature type="domain" description="Nucleoside phosphorylase" evidence="7">
    <location>
        <begin position="25"/>
        <end position="273"/>
    </location>
</feature>
<dbReference type="Pfam" id="PF01048">
    <property type="entry name" value="PNP_UDP_1"/>
    <property type="match status" value="1"/>
</dbReference>
<dbReference type="RefSeq" id="WP_131775264.1">
    <property type="nucleotide sequence ID" value="NZ_BMOB01000001.1"/>
</dbReference>
<reference evidence="8" key="1">
    <citation type="journal article" date="2014" name="Int. J. Syst. Evol. Microbiol.">
        <title>Complete genome sequence of Corynebacterium casei LMG S-19264T (=DSM 44701T), isolated from a smear-ripened cheese.</title>
        <authorList>
            <consortium name="US DOE Joint Genome Institute (JGI-PGF)"/>
            <person name="Walter F."/>
            <person name="Albersmeier A."/>
            <person name="Kalinowski J."/>
            <person name="Ruckert C."/>
        </authorList>
    </citation>
    <scope>NUCLEOTIDE SEQUENCE</scope>
    <source>
        <strain evidence="8">JCM 13919</strain>
    </source>
</reference>
<keyword evidence="9" id="KW-1185">Reference proteome</keyword>
<dbReference type="EC" id="2.4.2.1" evidence="5"/>
<comment type="caution">
    <text evidence="8">The sequence shown here is derived from an EMBL/GenBank/DDBJ whole genome shotgun (WGS) entry which is preliminary data.</text>
</comment>
<accession>A0A917JLK3</accession>
<evidence type="ECO:0000256" key="4">
    <source>
        <dbReference type="ARBA" id="ARBA00022679"/>
    </source>
</evidence>
<dbReference type="NCBIfam" id="TIGR01700">
    <property type="entry name" value="PNPH"/>
    <property type="match status" value="1"/>
</dbReference>
<dbReference type="InterPro" id="IPR011270">
    <property type="entry name" value="Pur_Nuc_Pase_Ino/Guo-sp"/>
</dbReference>
<evidence type="ECO:0000313" key="9">
    <source>
        <dbReference type="Proteomes" id="UP000630149"/>
    </source>
</evidence>
<dbReference type="PANTHER" id="PTHR11904:SF9">
    <property type="entry name" value="PURINE NUCLEOSIDE PHOSPHORYLASE-RELATED"/>
    <property type="match status" value="1"/>
</dbReference>
<feature type="binding site" evidence="6">
    <location>
        <position position="215"/>
    </location>
    <ligand>
        <name>phosphate</name>
        <dbReference type="ChEBI" id="CHEBI:43474"/>
    </ligand>
</feature>
<dbReference type="EMBL" id="BMOB01000001">
    <property type="protein sequence ID" value="GGI75265.1"/>
    <property type="molecule type" value="Genomic_DNA"/>
</dbReference>
<dbReference type="AlphaFoldDB" id="A0A917JLK3"/>
<dbReference type="GO" id="GO:0005737">
    <property type="term" value="C:cytoplasm"/>
    <property type="evidence" value="ECO:0007669"/>
    <property type="project" value="TreeGrafter"/>
</dbReference>
<comment type="function">
    <text evidence="5">The purine nucleoside phosphorylases catalyze the phosphorolytic breakdown of the N-glycosidic bond in the beta-(deoxy)ribonucleoside molecules, with the formation of the corresponding free purine bases and pentose-1-phosphate.</text>
</comment>
<dbReference type="NCBIfam" id="NF006054">
    <property type="entry name" value="PRK08202.1"/>
    <property type="match status" value="1"/>
</dbReference>
<evidence type="ECO:0000313" key="8">
    <source>
        <dbReference type="EMBL" id="GGI75265.1"/>
    </source>
</evidence>
<feature type="binding site" evidence="6">
    <location>
        <position position="63"/>
    </location>
    <ligand>
        <name>phosphate</name>
        <dbReference type="ChEBI" id="CHEBI:43474"/>
    </ligand>
</feature>
<sequence length="276" mass="29500">MTETPSNPHLAAELIQKRLPSFKPTIGIVLGSGLGSFAEALEDSISIHYSELPGFPKPTVHGHGGNLVLGYLNGVGVVCLQGRSHSYEGESSFEAVKTYIRTLKVLGCNNFLATNASGSLREDVGPGELMLITDHINLQPGNPLVGPNDDEFGPRFFPLDNAYDIGLREKLLRIAHKEQITLNQGVYISVLGPNYETAAEIQAFRILGADAVGMSTVPEVLVANHCGMKVAVIATITNYATGLAKTSHSHDAVVLMATQAAEKLNLLVKQFIAELA</sequence>
<dbReference type="InterPro" id="IPR035994">
    <property type="entry name" value="Nucleoside_phosphorylase_sf"/>
</dbReference>
<dbReference type="GO" id="GO:0004731">
    <property type="term" value="F:purine-nucleoside phosphorylase activity"/>
    <property type="evidence" value="ECO:0007669"/>
    <property type="project" value="UniProtKB-EC"/>
</dbReference>
<feature type="binding site" evidence="6">
    <location>
        <position position="196"/>
    </location>
    <ligand>
        <name>a purine D-ribonucleoside</name>
        <dbReference type="ChEBI" id="CHEBI:142355"/>
    </ligand>
</feature>
<evidence type="ECO:0000256" key="3">
    <source>
        <dbReference type="ARBA" id="ARBA00022676"/>
    </source>
</evidence>
<feature type="binding site" evidence="6">
    <location>
        <begin position="83"/>
        <end position="85"/>
    </location>
    <ligand>
        <name>phosphate</name>
        <dbReference type="ChEBI" id="CHEBI:43474"/>
    </ligand>
</feature>
<evidence type="ECO:0000256" key="6">
    <source>
        <dbReference type="PIRSR" id="PIRSR000477-2"/>
    </source>
</evidence>
<organism evidence="8 9">
    <name type="scientific">Legionella impletisoli</name>
    <dbReference type="NCBI Taxonomy" id="343510"/>
    <lineage>
        <taxon>Bacteria</taxon>
        <taxon>Pseudomonadati</taxon>
        <taxon>Pseudomonadota</taxon>
        <taxon>Gammaproteobacteria</taxon>
        <taxon>Legionellales</taxon>
        <taxon>Legionellaceae</taxon>
        <taxon>Legionella</taxon>
    </lineage>
</organism>
<reference evidence="8" key="2">
    <citation type="submission" date="2020-09" db="EMBL/GenBank/DDBJ databases">
        <authorList>
            <person name="Sun Q."/>
            <person name="Ohkuma M."/>
        </authorList>
    </citation>
    <scope>NUCLEOTIDE SEQUENCE</scope>
    <source>
        <strain evidence="8">JCM 13919</strain>
    </source>
</reference>
<dbReference type="OrthoDB" id="1523230at2"/>
<gene>
    <name evidence="8" type="primary">xapA</name>
    <name evidence="8" type="ORF">GCM10007966_00090</name>
</gene>
<feature type="binding site" evidence="6">
    <location>
        <position position="32"/>
    </location>
    <ligand>
        <name>phosphate</name>
        <dbReference type="ChEBI" id="CHEBI:43474"/>
    </ligand>
</feature>
<dbReference type="InterPro" id="IPR011268">
    <property type="entry name" value="Purine_phosphorylase"/>
</dbReference>
<dbReference type="CDD" id="cd09009">
    <property type="entry name" value="PNP-EcPNPII_like"/>
    <property type="match status" value="1"/>
</dbReference>
<dbReference type="GO" id="GO:0009116">
    <property type="term" value="P:nucleoside metabolic process"/>
    <property type="evidence" value="ECO:0007669"/>
    <property type="project" value="InterPro"/>
</dbReference>
<feature type="binding site" evidence="6">
    <location>
        <position position="238"/>
    </location>
    <ligand>
        <name>a purine D-ribonucleoside</name>
        <dbReference type="ChEBI" id="CHEBI:142355"/>
    </ligand>
</feature>
<dbReference type="PANTHER" id="PTHR11904">
    <property type="entry name" value="METHYLTHIOADENOSINE/PURINE NUCLEOSIDE PHOSPHORYLASE"/>
    <property type="match status" value="1"/>
</dbReference>
<evidence type="ECO:0000256" key="2">
    <source>
        <dbReference type="ARBA" id="ARBA00006751"/>
    </source>
</evidence>
<dbReference type="PIRSF" id="PIRSF000477">
    <property type="entry name" value="PurNPase"/>
    <property type="match status" value="1"/>
</dbReference>
<comment type="similarity">
    <text evidence="2 5">Belongs to the PNP/MTAP phosphorylase family.</text>
</comment>
<evidence type="ECO:0000256" key="5">
    <source>
        <dbReference type="PIRNR" id="PIRNR000477"/>
    </source>
</evidence>
<feature type="binding site" evidence="6">
    <location>
        <position position="116"/>
    </location>
    <ligand>
        <name>phosphate</name>
        <dbReference type="ChEBI" id="CHEBI:43474"/>
    </ligand>
</feature>
<evidence type="ECO:0000259" key="7">
    <source>
        <dbReference type="Pfam" id="PF01048"/>
    </source>
</evidence>
<dbReference type="Gene3D" id="3.40.50.1580">
    <property type="entry name" value="Nucleoside phosphorylase domain"/>
    <property type="match status" value="1"/>
</dbReference>
<dbReference type="SUPFAM" id="SSF53167">
    <property type="entry name" value="Purine and uridine phosphorylases"/>
    <property type="match status" value="1"/>
</dbReference>
<keyword evidence="3 5" id="KW-0328">Glycosyltransferase</keyword>
<dbReference type="NCBIfam" id="TIGR01697">
    <property type="entry name" value="PNPH-PUNA-XAPA"/>
    <property type="match status" value="1"/>
</dbReference>
<dbReference type="Proteomes" id="UP000630149">
    <property type="component" value="Unassembled WGS sequence"/>
</dbReference>
<evidence type="ECO:0000256" key="1">
    <source>
        <dbReference type="ARBA" id="ARBA00005058"/>
    </source>
</evidence>
<comment type="pathway">
    <text evidence="1 5">Purine metabolism; purine nucleoside salvage.</text>
</comment>
<dbReference type="InterPro" id="IPR000845">
    <property type="entry name" value="Nucleoside_phosphorylase_d"/>
</dbReference>